<dbReference type="Proteomes" id="UP000326546">
    <property type="component" value="Chromosome"/>
</dbReference>
<dbReference type="KEGG" id="serw:FY030_02125"/>
<dbReference type="SUPFAM" id="SSF46955">
    <property type="entry name" value="Putative DNA-binding domain"/>
    <property type="match status" value="1"/>
</dbReference>
<evidence type="ECO:0000313" key="3">
    <source>
        <dbReference type="Proteomes" id="UP000326546"/>
    </source>
</evidence>
<dbReference type="OrthoDB" id="4330189at2"/>
<keyword evidence="3" id="KW-1185">Reference proteome</keyword>
<dbReference type="Pfam" id="PF12728">
    <property type="entry name" value="HTH_17"/>
    <property type="match status" value="1"/>
</dbReference>
<gene>
    <name evidence="2" type="ORF">FY030_02125</name>
</gene>
<dbReference type="EMBL" id="CP044427">
    <property type="protein sequence ID" value="QFG67683.1"/>
    <property type="molecule type" value="Genomic_DNA"/>
</dbReference>
<evidence type="ECO:0000259" key="1">
    <source>
        <dbReference type="Pfam" id="PF12728"/>
    </source>
</evidence>
<feature type="domain" description="Helix-turn-helix" evidence="1">
    <location>
        <begin position="10"/>
        <end position="61"/>
    </location>
</feature>
<dbReference type="RefSeq" id="WP_029202704.1">
    <property type="nucleotide sequence ID" value="NZ_CP044427.1"/>
</dbReference>
<evidence type="ECO:0000313" key="2">
    <source>
        <dbReference type="EMBL" id="QFG67683.1"/>
    </source>
</evidence>
<dbReference type="InterPro" id="IPR009061">
    <property type="entry name" value="DNA-bd_dom_put_sf"/>
</dbReference>
<proteinExistence type="predicted"/>
<name>A0A5J6V3Y8_9MICO</name>
<organism evidence="2 3">
    <name type="scientific">Ornithinimicrobium pratense</name>
    <dbReference type="NCBI Taxonomy" id="2593973"/>
    <lineage>
        <taxon>Bacteria</taxon>
        <taxon>Bacillati</taxon>
        <taxon>Actinomycetota</taxon>
        <taxon>Actinomycetes</taxon>
        <taxon>Micrococcales</taxon>
        <taxon>Ornithinimicrobiaceae</taxon>
        <taxon>Ornithinimicrobium</taxon>
    </lineage>
</organism>
<sequence length="65" mass="7697">MSQTISPIELLTIEEAARWCHISPNTLNYLRLQRRFAPAIRVGRRVFFKPSDLNDWLEAQREVLE</sequence>
<dbReference type="InterPro" id="IPR041657">
    <property type="entry name" value="HTH_17"/>
</dbReference>
<reference evidence="2 3" key="1">
    <citation type="submission" date="2019-09" db="EMBL/GenBank/DDBJ databases">
        <title>Serinicoccus pratensis sp. nov., isolated from meadow soil.</title>
        <authorList>
            <person name="Zhang W."/>
        </authorList>
    </citation>
    <scope>NUCLEOTIDE SEQUENCE [LARGE SCALE GENOMIC DNA]</scope>
    <source>
        <strain evidence="2 3">W204</strain>
    </source>
</reference>
<accession>A0A5J6V3Y8</accession>
<dbReference type="AlphaFoldDB" id="A0A5J6V3Y8"/>
<protein>
    <submittedName>
        <fullName evidence="2">Helix-turn-helix domain-containing protein</fullName>
    </submittedName>
</protein>